<dbReference type="InterPro" id="IPR038063">
    <property type="entry name" value="Transpep_catalytic_dom"/>
</dbReference>
<evidence type="ECO:0000313" key="12">
    <source>
        <dbReference type="EMBL" id="MXR35528.1"/>
    </source>
</evidence>
<dbReference type="Gene3D" id="2.40.440.10">
    <property type="entry name" value="L,D-transpeptidase catalytic domain-like"/>
    <property type="match status" value="1"/>
</dbReference>
<dbReference type="GO" id="GO:0071972">
    <property type="term" value="F:peptidoglycan L,D-transpeptidase activity"/>
    <property type="evidence" value="ECO:0007669"/>
    <property type="project" value="TreeGrafter"/>
</dbReference>
<keyword evidence="8 9" id="KW-0961">Cell wall biogenesis/degradation</keyword>
<feature type="signal peptide" evidence="10">
    <location>
        <begin position="1"/>
        <end position="20"/>
    </location>
</feature>
<dbReference type="GO" id="GO:0016757">
    <property type="term" value="F:glycosyltransferase activity"/>
    <property type="evidence" value="ECO:0007669"/>
    <property type="project" value="UniProtKB-KW"/>
</dbReference>
<evidence type="ECO:0000256" key="4">
    <source>
        <dbReference type="ARBA" id="ARBA00022679"/>
    </source>
</evidence>
<evidence type="ECO:0000256" key="6">
    <source>
        <dbReference type="ARBA" id="ARBA00022960"/>
    </source>
</evidence>
<evidence type="ECO:0000256" key="8">
    <source>
        <dbReference type="ARBA" id="ARBA00023316"/>
    </source>
</evidence>
<evidence type="ECO:0000256" key="2">
    <source>
        <dbReference type="ARBA" id="ARBA00005992"/>
    </source>
</evidence>
<dbReference type="GO" id="GO:0071555">
    <property type="term" value="P:cell wall organization"/>
    <property type="evidence" value="ECO:0007669"/>
    <property type="project" value="UniProtKB-UniRule"/>
</dbReference>
<dbReference type="InterPro" id="IPR005490">
    <property type="entry name" value="LD_TPept_cat_dom"/>
</dbReference>
<keyword evidence="7 9" id="KW-0573">Peptidoglycan synthesis</keyword>
<evidence type="ECO:0000259" key="11">
    <source>
        <dbReference type="PROSITE" id="PS52029"/>
    </source>
</evidence>
<comment type="caution">
    <text evidence="12">The sequence shown here is derived from an EMBL/GenBank/DDBJ whole genome shotgun (WGS) entry which is preliminary data.</text>
</comment>
<evidence type="ECO:0000256" key="10">
    <source>
        <dbReference type="SAM" id="SignalP"/>
    </source>
</evidence>
<feature type="active site" description="Nucleophile" evidence="9">
    <location>
        <position position="182"/>
    </location>
</feature>
<dbReference type="PROSITE" id="PS51257">
    <property type="entry name" value="PROKAR_LIPOPROTEIN"/>
    <property type="match status" value="1"/>
</dbReference>
<keyword evidence="4" id="KW-0808">Transferase</keyword>
<keyword evidence="3" id="KW-0328">Glycosyltransferase</keyword>
<comment type="similarity">
    <text evidence="2">Belongs to the YkuD family.</text>
</comment>
<evidence type="ECO:0000256" key="5">
    <source>
        <dbReference type="ARBA" id="ARBA00022801"/>
    </source>
</evidence>
<keyword evidence="5" id="KW-0378">Hydrolase</keyword>
<keyword evidence="6 9" id="KW-0133">Cell shape</keyword>
<dbReference type="PROSITE" id="PS52029">
    <property type="entry name" value="LD_TPASE"/>
    <property type="match status" value="1"/>
</dbReference>
<dbReference type="RefSeq" id="WP_160794179.1">
    <property type="nucleotide sequence ID" value="NZ_WSSB01000001.1"/>
</dbReference>
<evidence type="ECO:0000256" key="7">
    <source>
        <dbReference type="ARBA" id="ARBA00022984"/>
    </source>
</evidence>
<dbReference type="InterPro" id="IPR050979">
    <property type="entry name" value="LD-transpeptidase"/>
</dbReference>
<keyword evidence="10" id="KW-0732">Signal</keyword>
<evidence type="ECO:0000256" key="3">
    <source>
        <dbReference type="ARBA" id="ARBA00022676"/>
    </source>
</evidence>
<dbReference type="GO" id="GO:0018104">
    <property type="term" value="P:peptidoglycan-protein cross-linking"/>
    <property type="evidence" value="ECO:0007669"/>
    <property type="project" value="TreeGrafter"/>
</dbReference>
<dbReference type="Proteomes" id="UP000467214">
    <property type="component" value="Unassembled WGS sequence"/>
</dbReference>
<reference evidence="12 13" key="1">
    <citation type="submission" date="2019-12" db="EMBL/GenBank/DDBJ databases">
        <title>Neisseriaceae gen. nov. sp. Genome sequencing and assembly.</title>
        <authorList>
            <person name="Liu Z."/>
            <person name="Li A."/>
        </authorList>
    </citation>
    <scope>NUCLEOTIDE SEQUENCE [LARGE SCALE GENOMIC DNA]</scope>
    <source>
        <strain evidence="12 13">B2N2-7</strain>
    </source>
</reference>
<dbReference type="AlphaFoldDB" id="A0A845BJU3"/>
<feature type="chain" id="PRO_5032979949" evidence="10">
    <location>
        <begin position="21"/>
        <end position="210"/>
    </location>
</feature>
<dbReference type="PANTHER" id="PTHR30582:SF24">
    <property type="entry name" value="L,D-TRANSPEPTIDASE ERFK_SRFK-RELATED"/>
    <property type="match status" value="1"/>
</dbReference>
<comment type="pathway">
    <text evidence="1 9">Cell wall biogenesis; peptidoglycan biosynthesis.</text>
</comment>
<proteinExistence type="inferred from homology"/>
<evidence type="ECO:0000256" key="9">
    <source>
        <dbReference type="PROSITE-ProRule" id="PRU01373"/>
    </source>
</evidence>
<protein>
    <submittedName>
        <fullName evidence="12">L,D-transpeptidase family protein</fullName>
    </submittedName>
</protein>
<dbReference type="Pfam" id="PF03734">
    <property type="entry name" value="YkuD"/>
    <property type="match status" value="1"/>
</dbReference>
<organism evidence="12 13">
    <name type="scientific">Craterilacuibacter sinensis</name>
    <dbReference type="NCBI Taxonomy" id="2686017"/>
    <lineage>
        <taxon>Bacteria</taxon>
        <taxon>Pseudomonadati</taxon>
        <taxon>Pseudomonadota</taxon>
        <taxon>Betaproteobacteria</taxon>
        <taxon>Neisseriales</taxon>
        <taxon>Neisseriaceae</taxon>
        <taxon>Craterilacuibacter</taxon>
    </lineage>
</organism>
<dbReference type="PANTHER" id="PTHR30582">
    <property type="entry name" value="L,D-TRANSPEPTIDASE"/>
    <property type="match status" value="1"/>
</dbReference>
<dbReference type="GO" id="GO:0005576">
    <property type="term" value="C:extracellular region"/>
    <property type="evidence" value="ECO:0007669"/>
    <property type="project" value="TreeGrafter"/>
</dbReference>
<evidence type="ECO:0000256" key="1">
    <source>
        <dbReference type="ARBA" id="ARBA00004752"/>
    </source>
</evidence>
<name>A0A845BJU3_9NEIS</name>
<dbReference type="GO" id="GO:0008360">
    <property type="term" value="P:regulation of cell shape"/>
    <property type="evidence" value="ECO:0007669"/>
    <property type="project" value="UniProtKB-UniRule"/>
</dbReference>
<feature type="domain" description="L,D-TPase catalytic" evidence="11">
    <location>
        <begin position="49"/>
        <end position="206"/>
    </location>
</feature>
<accession>A0A845BJU3</accession>
<feature type="active site" description="Proton donor/acceptor" evidence="9">
    <location>
        <position position="166"/>
    </location>
</feature>
<gene>
    <name evidence="12" type="ORF">GQF02_00760</name>
</gene>
<evidence type="ECO:0000313" key="13">
    <source>
        <dbReference type="Proteomes" id="UP000467214"/>
    </source>
</evidence>
<keyword evidence="13" id="KW-1185">Reference proteome</keyword>
<dbReference type="CDD" id="cd16913">
    <property type="entry name" value="YkuD_like"/>
    <property type="match status" value="1"/>
</dbReference>
<dbReference type="EMBL" id="WSSB01000001">
    <property type="protein sequence ID" value="MXR35528.1"/>
    <property type="molecule type" value="Genomic_DNA"/>
</dbReference>
<dbReference type="SUPFAM" id="SSF141523">
    <property type="entry name" value="L,D-transpeptidase catalytic domain-like"/>
    <property type="match status" value="1"/>
</dbReference>
<dbReference type="UniPathway" id="UPA00219"/>
<sequence>MKPYPIPLLLLCAGLLSACATTQHTPATPPAPARVQDGLYPNPKTPGQPWIRVDNQKQSLTLFDAAGREMRHYTVSTAKNGLGEKVGSLQTPRGWHKVCDKIGEAAGENTIIYRRNITPWQYTPALHAEYPDKDWILTRILWLCGMEPGRNQGGDVDSYERAIYIHGAGSHVPWGKPSSRGCVRMKSPDVIELFRLVPLGTDVLIEETTG</sequence>